<accession>A0ABV1RJX5</accession>
<gene>
    <name evidence="1" type="ORF">ABS311_14165</name>
</gene>
<dbReference type="EMBL" id="JBELOE010000239">
    <property type="protein sequence ID" value="MER2493025.1"/>
    <property type="molecule type" value="Genomic_DNA"/>
</dbReference>
<dbReference type="Gene3D" id="3.30.420.10">
    <property type="entry name" value="Ribonuclease H-like superfamily/Ribonuclease H"/>
    <property type="match status" value="1"/>
</dbReference>
<evidence type="ECO:0000313" key="2">
    <source>
        <dbReference type="Proteomes" id="UP001467690"/>
    </source>
</evidence>
<name>A0ABV1RJX5_9ALTE</name>
<reference evidence="1 2" key="1">
    <citation type="submission" date="2024-06" db="EMBL/GenBank/DDBJ databases">
        <authorList>
            <person name="Chen R.Y."/>
        </authorList>
    </citation>
    <scope>NUCLEOTIDE SEQUENCE [LARGE SCALE GENOMIC DNA]</scope>
    <source>
        <strain evidence="1 2">D2</strain>
    </source>
</reference>
<evidence type="ECO:0000313" key="1">
    <source>
        <dbReference type="EMBL" id="MER2493025.1"/>
    </source>
</evidence>
<dbReference type="RefSeq" id="WP_143872253.1">
    <property type="nucleotide sequence ID" value="NZ_CP041660.1"/>
</dbReference>
<comment type="caution">
    <text evidence="1">The sequence shown here is derived from an EMBL/GenBank/DDBJ whole genome shotgun (WGS) entry which is preliminary data.</text>
</comment>
<dbReference type="Proteomes" id="UP001467690">
    <property type="component" value="Unassembled WGS sequence"/>
</dbReference>
<protein>
    <submittedName>
        <fullName evidence="1">Uncharacterized protein</fullName>
    </submittedName>
</protein>
<dbReference type="InterPro" id="IPR012337">
    <property type="entry name" value="RNaseH-like_sf"/>
</dbReference>
<sequence>MQFDLPVIIDIEASGFGRGSYPIEIGLALPNQVRYCRLIKPLEHWTHWDKNAESVHHISKNLLFCKGGEVQQVALELNQLLQGKTVYSDAWGHDSSWLGLLFEEAGMVAQFKLESIVCLLSDAQQAIWHTSKLEILKRNPEPRHRASNDAALIQKTFEETLYITDPSQAAKMIRVA</sequence>
<dbReference type="SUPFAM" id="SSF53098">
    <property type="entry name" value="Ribonuclease H-like"/>
    <property type="match status" value="1"/>
</dbReference>
<proteinExistence type="predicted"/>
<keyword evidence="2" id="KW-1185">Reference proteome</keyword>
<dbReference type="InterPro" id="IPR036397">
    <property type="entry name" value="RNaseH_sf"/>
</dbReference>
<organism evidence="1 2">
    <name type="scientific">Catenovulum sediminis</name>
    <dbReference type="NCBI Taxonomy" id="1740262"/>
    <lineage>
        <taxon>Bacteria</taxon>
        <taxon>Pseudomonadati</taxon>
        <taxon>Pseudomonadota</taxon>
        <taxon>Gammaproteobacteria</taxon>
        <taxon>Alteromonadales</taxon>
        <taxon>Alteromonadaceae</taxon>
        <taxon>Catenovulum</taxon>
    </lineage>
</organism>